<dbReference type="Pfam" id="PF25782">
    <property type="entry name" value="TPR_CAND1"/>
    <property type="match status" value="1"/>
</dbReference>
<gene>
    <name evidence="7" type="ORF">Plil01_000546200</name>
</gene>
<dbReference type="SUPFAM" id="SSF48371">
    <property type="entry name" value="ARM repeat"/>
    <property type="match status" value="1"/>
</dbReference>
<dbReference type="SMART" id="SM00156">
    <property type="entry name" value="PP2Ac"/>
    <property type="match status" value="1"/>
</dbReference>
<dbReference type="Proteomes" id="UP001165083">
    <property type="component" value="Unassembled WGS sequence"/>
</dbReference>
<dbReference type="PROSITE" id="PS00125">
    <property type="entry name" value="SER_THR_PHOSPHATASE"/>
    <property type="match status" value="1"/>
</dbReference>
<evidence type="ECO:0000256" key="5">
    <source>
        <dbReference type="SAM" id="MobiDB-lite"/>
    </source>
</evidence>
<dbReference type="InterPro" id="IPR011989">
    <property type="entry name" value="ARM-like"/>
</dbReference>
<evidence type="ECO:0000256" key="3">
    <source>
        <dbReference type="ARBA" id="ARBA00022786"/>
    </source>
</evidence>
<dbReference type="PRINTS" id="PR00114">
    <property type="entry name" value="STPHPHTASE"/>
</dbReference>
<feature type="domain" description="Serine/threonine specific protein phosphatases" evidence="6">
    <location>
        <begin position="1548"/>
        <end position="1553"/>
    </location>
</feature>
<dbReference type="OrthoDB" id="6260732at2759"/>
<dbReference type="Pfam" id="PF08623">
    <property type="entry name" value="TIP120"/>
    <property type="match status" value="1"/>
</dbReference>
<proteinExistence type="inferred from homology"/>
<accession>A0A9W6TMQ1</accession>
<dbReference type="Gene3D" id="3.60.21.10">
    <property type="match status" value="1"/>
</dbReference>
<dbReference type="InterPro" id="IPR039852">
    <property type="entry name" value="CAND1/CAND2"/>
</dbReference>
<keyword evidence="4" id="KW-0378">Hydrolase</keyword>
<feature type="region of interest" description="Disordered" evidence="5">
    <location>
        <begin position="313"/>
        <end position="340"/>
    </location>
</feature>
<keyword evidence="3" id="KW-0833">Ubl conjugation pathway</keyword>
<dbReference type="EMBL" id="BSXW01000229">
    <property type="protein sequence ID" value="GMF15709.1"/>
    <property type="molecule type" value="Genomic_DNA"/>
</dbReference>
<reference evidence="7" key="1">
    <citation type="submission" date="2023-04" db="EMBL/GenBank/DDBJ databases">
        <title>Phytophthora lilii NBRC 32176.</title>
        <authorList>
            <person name="Ichikawa N."/>
            <person name="Sato H."/>
            <person name="Tonouchi N."/>
        </authorList>
    </citation>
    <scope>NUCLEOTIDE SEQUENCE</scope>
    <source>
        <strain evidence="7">NBRC 32176</strain>
    </source>
</reference>
<evidence type="ECO:0000313" key="7">
    <source>
        <dbReference type="EMBL" id="GMF15709.1"/>
    </source>
</evidence>
<feature type="region of interest" description="Disordered" evidence="5">
    <location>
        <begin position="1773"/>
        <end position="1830"/>
    </location>
</feature>
<dbReference type="CDD" id="cd00144">
    <property type="entry name" value="MPP_PPP_family"/>
    <property type="match status" value="1"/>
</dbReference>
<evidence type="ECO:0000256" key="1">
    <source>
        <dbReference type="ARBA" id="ARBA00007657"/>
    </source>
</evidence>
<comment type="similarity">
    <text evidence="1">Belongs to the CAND family.</text>
</comment>
<dbReference type="EC" id="3.1.3.16" evidence="4"/>
<dbReference type="InterPro" id="IPR006186">
    <property type="entry name" value="Ser/Thr-sp_prot-phosphatase"/>
</dbReference>
<comment type="catalytic activity">
    <reaction evidence="4">
        <text>O-phospho-L-threonyl-[protein] + H2O = L-threonyl-[protein] + phosphate</text>
        <dbReference type="Rhea" id="RHEA:47004"/>
        <dbReference type="Rhea" id="RHEA-COMP:11060"/>
        <dbReference type="Rhea" id="RHEA-COMP:11605"/>
        <dbReference type="ChEBI" id="CHEBI:15377"/>
        <dbReference type="ChEBI" id="CHEBI:30013"/>
        <dbReference type="ChEBI" id="CHEBI:43474"/>
        <dbReference type="ChEBI" id="CHEBI:61977"/>
        <dbReference type="EC" id="3.1.3.16"/>
    </reaction>
</comment>
<evidence type="ECO:0000256" key="4">
    <source>
        <dbReference type="RuleBase" id="RU004273"/>
    </source>
</evidence>
<comment type="caution">
    <text evidence="7">The sequence shown here is derived from an EMBL/GenBank/DDBJ whole genome shotgun (WGS) entry which is preliminary data.</text>
</comment>
<keyword evidence="8" id="KW-1185">Reference proteome</keyword>
<dbReference type="InterPro" id="IPR016024">
    <property type="entry name" value="ARM-type_fold"/>
</dbReference>
<protein>
    <recommendedName>
        <fullName evidence="4">Serine/threonine-protein phosphatase</fullName>
        <ecNumber evidence="4">3.1.3.16</ecNumber>
    </recommendedName>
</protein>
<keyword evidence="2" id="KW-0677">Repeat</keyword>
<dbReference type="InterPro" id="IPR029052">
    <property type="entry name" value="Metallo-depent_PP-like"/>
</dbReference>
<dbReference type="GO" id="GO:0010265">
    <property type="term" value="P:SCF complex assembly"/>
    <property type="evidence" value="ECO:0007669"/>
    <property type="project" value="InterPro"/>
</dbReference>
<dbReference type="InterPro" id="IPR004843">
    <property type="entry name" value="Calcineurin-like_PHP"/>
</dbReference>
<evidence type="ECO:0000256" key="2">
    <source>
        <dbReference type="ARBA" id="ARBA00022737"/>
    </source>
</evidence>
<dbReference type="InterPro" id="IPR013932">
    <property type="entry name" value="TATA-bd_TIP120"/>
</dbReference>
<name>A0A9W6TMQ1_9STRA</name>
<feature type="compositionally biased region" description="Acidic residues" evidence="5">
    <location>
        <begin position="314"/>
        <end position="340"/>
    </location>
</feature>
<dbReference type="PANTHER" id="PTHR12696">
    <property type="entry name" value="TIP120"/>
    <property type="match status" value="1"/>
</dbReference>
<feature type="compositionally biased region" description="Basic and acidic residues" evidence="5">
    <location>
        <begin position="1808"/>
        <end position="1824"/>
    </location>
</feature>
<dbReference type="SUPFAM" id="SSF56300">
    <property type="entry name" value="Metallo-dependent phosphatases"/>
    <property type="match status" value="1"/>
</dbReference>
<comment type="similarity">
    <text evidence="4">Belongs to the PPP phosphatase family.</text>
</comment>
<evidence type="ECO:0000313" key="8">
    <source>
        <dbReference type="Proteomes" id="UP001165083"/>
    </source>
</evidence>
<sequence length="1830" mass="200936">MRANEDKIAQLLDKTTDFDKDERYMATSDLCVELQKDAELGAVCAAVLKQLDDKSNDVQSIAVKCLGILVTKVQVAQVADICAKLCELILNGKPELRDIYSIGLKTIVADVSQATGASIATGICTRLLTGLGKDKDAAVKAETLDILTDLLRRFGYDVATEHATIMELLMVQLTDDSPLVRKRATACVGSLGVMASDVLVSRLVEHLIKGIQGSSDSANVRTLIQTIGMLSRTAGHRLGQHLDAVIRILVQFCGDPEDESLQNEDSDELRGNCFQAFEAFMIRCHNEITPHVEAILKLVMQFISYDPNYNYVDSADEDEDMEEEEEEYSDEEGDYSDDDDTSWKVRRASLRVLTAIITTRSELLEHLYIHCAQPLISRFKEREENVRIDVFGVFAELLRATRKTVTGNNGAPSFHPPTSNGCITQLEQRLNAIVVGANKQFGTKASVPSRCAVVAMLSELAMVEHGKLGDYIGRLMPNILSAVEDKHSDLKLDALLFLRLLVDTHIVEPFRPHIESIVKVAVQCAKEDWYKTVAKALGLIESLVRIIRSDDGDMTYKPYAVPFFEAVLPSLKVHDIDQEIKEAAISSIGEIVAVLGAYIFYASVTTVTLWLSNDLTMCCIKAVGVIARSKLNLDMSSILMECTQTLAQLLRQQSRTLKQATLATLNDLVVHKGANMPETLHCEVVLEASLLLADVDLQLCRMSITLVSNSLRVCPNVASTDALLLNAQVKALELCHSSMLQGPTLDALKGFFAQLTQLNSPGSSFPDLFKALMATPSEESKHSVLNIARCVAGTCVATTEENRKVAFAKFVGDITQTESEKNKVLALYCLGEFGRKIKLAGYTDVKETILKCFNNSGEEVKAAAAYSLGSICVSNMEEYLDTIMVKLELGENSYLLLTSLREVISDHAAKPHHGFAMYVERVLPVLQKMSARQEEGVRNMVGECMGKLAVTDSAKIIPIVTELCGSSDVWSRWTAVTSLKYAMTTTAQEPAFNAIFAHIDPFLAALEDEDLHVRRAALLVLNTAAHHHAHYLVPYVRERIFPVLLKATEIKLERVVDLGPFKHKVDDGLPLRKAAYSCVDTLIQVLPQQLDITLFFDQLKRGLGDKDDIQMLSHQILIKICYVQPGSIVGALDSLVEPLEKTINKKVKEDQVGPEVERVKDLIRSALRALDAISAVRDADSHPRLHSPDKQLRVVDLVDVHFHSTIPQHLWQIRRFSWLLITAGVTSHDSYFKAITCCGQNGARSWRHYPSTNFVNTNSSRSELKMSCSIGDQLHQHDQGGSPLSGSSDNVSSRSESVKCCTQACFVREEQNARELQKLRDSYVALKQETDKEIAYLKQQLASALSSGLSASPSIDPTAVDSAVTARLAQDLAVTTNSTPAHALVPTVYSITDTGVKPSGRIDRLGSIKSAQVLSSLQPPSVPAAGGVGVAKRVLAALADPMMTTQPYLRSLQFAADLVELSAQVGSLLECEARCLDLPSPVYVFGDVHGNWTDLRFFAEHIWHLGLELTAGSFLFLGDYVDRGSSSLECTAYLFAHKLLHPGKIFLLRGNHETRAVNGLEAHYGSGCLLAQCKARFGVSEGGVVWHQLNNAFDCLPVAAVIDNDVFCVHGGIPRPMEGSDDLLETIAKLPARASLDTLDTAYYADKRQLSMIADMIWGDPVRNEEVLEQNEAASNWRLDSQGFGKSPRGGVAVRFGSQAIDSFLGQYGFSRILRAHEATRDGLSFSNSARVITVFSTSKDHGLGDNASCGCVLVDNQHLRFFNRAKSRGAYRQSSLQEGDGDDTDDEGEQLETRNGVVRCPVGISNLDHDDFNRSSTAAHEDNNQADDD</sequence>
<evidence type="ECO:0000259" key="6">
    <source>
        <dbReference type="PROSITE" id="PS00125"/>
    </source>
</evidence>
<dbReference type="Pfam" id="PF00149">
    <property type="entry name" value="Metallophos"/>
    <property type="match status" value="1"/>
</dbReference>
<feature type="compositionally biased region" description="Acidic residues" evidence="5">
    <location>
        <begin position="1780"/>
        <end position="1791"/>
    </location>
</feature>
<organism evidence="7 8">
    <name type="scientific">Phytophthora lilii</name>
    <dbReference type="NCBI Taxonomy" id="2077276"/>
    <lineage>
        <taxon>Eukaryota</taxon>
        <taxon>Sar</taxon>
        <taxon>Stramenopiles</taxon>
        <taxon>Oomycota</taxon>
        <taxon>Peronosporomycetes</taxon>
        <taxon>Peronosporales</taxon>
        <taxon>Peronosporaceae</taxon>
        <taxon>Phytophthora</taxon>
    </lineage>
</organism>
<dbReference type="GO" id="GO:0004722">
    <property type="term" value="F:protein serine/threonine phosphatase activity"/>
    <property type="evidence" value="ECO:0007669"/>
    <property type="project" value="UniProtKB-EC"/>
</dbReference>
<dbReference type="Gene3D" id="1.25.10.10">
    <property type="entry name" value="Leucine-rich Repeat Variant"/>
    <property type="match status" value="1"/>
</dbReference>